<dbReference type="RefSeq" id="WP_390224529.1">
    <property type="nucleotide sequence ID" value="NZ_JBHTAA010000005.1"/>
</dbReference>
<comment type="caution">
    <text evidence="2">The sequence shown here is derived from an EMBL/GenBank/DDBJ whole genome shotgun (WGS) entry which is preliminary data.</text>
</comment>
<dbReference type="SFLD" id="SFLDG01129">
    <property type="entry name" value="C1.5:_HAD__Beta-PGM__Phosphata"/>
    <property type="match status" value="1"/>
</dbReference>
<dbReference type="CDD" id="cd01427">
    <property type="entry name" value="HAD_like"/>
    <property type="match status" value="1"/>
</dbReference>
<dbReference type="InterPro" id="IPR006438">
    <property type="entry name" value="HAD-SF_TIGR01548"/>
</dbReference>
<dbReference type="GO" id="GO:0016787">
    <property type="term" value="F:hydrolase activity"/>
    <property type="evidence" value="ECO:0007669"/>
    <property type="project" value="UniProtKB-KW"/>
</dbReference>
<name>A0ABD5ZH77_9EURY</name>
<evidence type="ECO:0000313" key="3">
    <source>
        <dbReference type="Proteomes" id="UP001596481"/>
    </source>
</evidence>
<dbReference type="SUPFAM" id="SSF56784">
    <property type="entry name" value="HAD-like"/>
    <property type="match status" value="1"/>
</dbReference>
<accession>A0ABD5ZH77</accession>
<evidence type="ECO:0000256" key="1">
    <source>
        <dbReference type="ARBA" id="ARBA00007958"/>
    </source>
</evidence>
<dbReference type="InterPro" id="IPR006439">
    <property type="entry name" value="HAD-SF_hydro_IA"/>
</dbReference>
<dbReference type="NCBIfam" id="TIGR01548">
    <property type="entry name" value="HAD-SF-IA-hyp1"/>
    <property type="match status" value="1"/>
</dbReference>
<evidence type="ECO:0000313" key="2">
    <source>
        <dbReference type="EMBL" id="MFC7204654.1"/>
    </source>
</evidence>
<dbReference type="SFLD" id="SFLDS00003">
    <property type="entry name" value="Haloacid_Dehalogenase"/>
    <property type="match status" value="1"/>
</dbReference>
<dbReference type="AlphaFoldDB" id="A0ABD5ZH77"/>
<dbReference type="EMBL" id="JBHTAA010000005">
    <property type="protein sequence ID" value="MFC7204654.1"/>
    <property type="molecule type" value="Genomic_DNA"/>
</dbReference>
<dbReference type="InterPro" id="IPR050155">
    <property type="entry name" value="HAD-like_hydrolase_sf"/>
</dbReference>
<dbReference type="Proteomes" id="UP001596481">
    <property type="component" value="Unassembled WGS sequence"/>
</dbReference>
<comment type="similarity">
    <text evidence="1">Belongs to the HAD-like hydrolase superfamily.</text>
</comment>
<gene>
    <name evidence="2" type="ORF">ACFQJC_14135</name>
</gene>
<dbReference type="NCBIfam" id="TIGR01549">
    <property type="entry name" value="HAD-SF-IA-v1"/>
    <property type="match status" value="1"/>
</dbReference>
<reference evidence="2 3" key="1">
    <citation type="journal article" date="2019" name="Int. J. Syst. Evol. Microbiol.">
        <title>The Global Catalogue of Microorganisms (GCM) 10K type strain sequencing project: providing services to taxonomists for standard genome sequencing and annotation.</title>
        <authorList>
            <consortium name="The Broad Institute Genomics Platform"/>
            <consortium name="The Broad Institute Genome Sequencing Center for Infectious Disease"/>
            <person name="Wu L."/>
            <person name="Ma J."/>
        </authorList>
    </citation>
    <scope>NUCLEOTIDE SEQUENCE [LARGE SCALE GENOMIC DNA]</scope>
    <source>
        <strain evidence="2 3">DSM 29988</strain>
    </source>
</reference>
<dbReference type="Pfam" id="PF00702">
    <property type="entry name" value="Hydrolase"/>
    <property type="match status" value="1"/>
</dbReference>
<dbReference type="PANTHER" id="PTHR43434:SF1">
    <property type="entry name" value="PHOSPHOGLYCOLATE PHOSPHATASE"/>
    <property type="match status" value="1"/>
</dbReference>
<protein>
    <submittedName>
        <fullName evidence="2">TIGR01548 family HAD-type hydrolase</fullName>
    </submittedName>
</protein>
<proteinExistence type="inferred from homology"/>
<dbReference type="InterPro" id="IPR036412">
    <property type="entry name" value="HAD-like_sf"/>
</dbReference>
<organism evidence="2 3">
    <name type="scientific">Haloferax namakaokahaiae</name>
    <dbReference type="NCBI Taxonomy" id="1748331"/>
    <lineage>
        <taxon>Archaea</taxon>
        <taxon>Methanobacteriati</taxon>
        <taxon>Methanobacteriota</taxon>
        <taxon>Stenosarchaea group</taxon>
        <taxon>Halobacteria</taxon>
        <taxon>Halobacteriales</taxon>
        <taxon>Haloferacaceae</taxon>
        <taxon>Haloferax</taxon>
    </lineage>
</organism>
<dbReference type="PANTHER" id="PTHR43434">
    <property type="entry name" value="PHOSPHOGLYCOLATE PHOSPHATASE"/>
    <property type="match status" value="1"/>
</dbReference>
<keyword evidence="2" id="KW-0378">Hydrolase</keyword>
<keyword evidence="3" id="KW-1185">Reference proteome</keyword>
<sequence length="285" mass="31037">MNADTVVLDIDGVLLDVADSYRRAIIESVTRLHGETIGREDVQLFKNAGGFNNDWELTYAAALYVLLSRQTELSIAEFTDAIHEAGGGLEAAKAVVEAELADPSVVFDQWNPDELRDVFQALYLGSDLFVELEGREPPFDASGYIHDEPVILQQETLDFLADYNVGVVTGRPAAEADIALERAGVELDGDHRFTMDDWDHGKPHPKALVTVAERLGSEQIIFVGDTLDDVKTALNAEAADDSRVYYGVGVLSGGLTGDDGRQKFSEIGASAVIEDVNELPQLLDR</sequence>
<dbReference type="Gene3D" id="3.40.50.1000">
    <property type="entry name" value="HAD superfamily/HAD-like"/>
    <property type="match status" value="1"/>
</dbReference>
<dbReference type="InterPro" id="IPR023214">
    <property type="entry name" value="HAD_sf"/>
</dbReference>